<proteinExistence type="predicted"/>
<organism evidence="7 8">
    <name type="scientific">Pseudarthrobacter niigatensis</name>
    <dbReference type="NCBI Taxonomy" id="369935"/>
    <lineage>
        <taxon>Bacteria</taxon>
        <taxon>Bacillati</taxon>
        <taxon>Actinomycetota</taxon>
        <taxon>Actinomycetes</taxon>
        <taxon>Micrococcales</taxon>
        <taxon>Micrococcaceae</taxon>
        <taxon>Pseudarthrobacter</taxon>
    </lineage>
</organism>
<dbReference type="Proteomes" id="UP001239267">
    <property type="component" value="Unassembled WGS sequence"/>
</dbReference>
<feature type="transmembrane region" description="Helical" evidence="5">
    <location>
        <begin position="246"/>
        <end position="271"/>
    </location>
</feature>
<dbReference type="AlphaFoldDB" id="A0AAJ1SY92"/>
<feature type="domain" description="O-antigen ligase-related" evidence="6">
    <location>
        <begin position="201"/>
        <end position="345"/>
    </location>
</feature>
<keyword evidence="8" id="KW-1185">Reference proteome</keyword>
<dbReference type="RefSeq" id="WP_307359310.1">
    <property type="nucleotide sequence ID" value="NZ_JAUSTB010000005.1"/>
</dbReference>
<evidence type="ECO:0000256" key="2">
    <source>
        <dbReference type="ARBA" id="ARBA00022692"/>
    </source>
</evidence>
<evidence type="ECO:0000256" key="1">
    <source>
        <dbReference type="ARBA" id="ARBA00004141"/>
    </source>
</evidence>
<dbReference type="InterPro" id="IPR007016">
    <property type="entry name" value="O-antigen_ligase-rel_domated"/>
</dbReference>
<feature type="transmembrane region" description="Helical" evidence="5">
    <location>
        <begin position="100"/>
        <end position="118"/>
    </location>
</feature>
<dbReference type="PANTHER" id="PTHR37422">
    <property type="entry name" value="TEICHURONIC ACID BIOSYNTHESIS PROTEIN TUAE"/>
    <property type="match status" value="1"/>
</dbReference>
<sequence>MVHPSLGVAPKVESDLSGISGVARRKHVVLVAAAFFITSEPTALTTNHGILPIGVLLVIAVVTLLRDKSSAMAWWALAPFTFVGIAAASSGWSILPDETITGTISLASVFALSVLFAAKVKLPALVEGIALGAGAALAASIILSVLRPDLGLVNETYKYGSLRGIYEHRNQMGYVMTVGLVALCSTPRLMLKGRRGYGIMALLLFALGVAWSASSTALAMSVIGVALAVGFRIMPKVNARLRPFIITYYLLITAFAFWFIPTQFATVTGLLGRDETLTGRTTIWPYVVEAWSHSPWLGYGWDAVWLDGSYVADWVARQFNYRIYHSHDSYLDVLIQVGILGLASFGVCVFISLLKGLAWLRLLLTTRATISAVFPLVIVTVLGIYSIVETRISKPLGLLIIFYVVTTKIAPMMRKSETSTPPPGG</sequence>
<dbReference type="EMBL" id="JAUSTB010000005">
    <property type="protein sequence ID" value="MDQ0145997.1"/>
    <property type="molecule type" value="Genomic_DNA"/>
</dbReference>
<feature type="transmembrane region" description="Helical" evidence="5">
    <location>
        <begin position="72"/>
        <end position="94"/>
    </location>
</feature>
<dbReference type="Pfam" id="PF04932">
    <property type="entry name" value="Wzy_C"/>
    <property type="match status" value="1"/>
</dbReference>
<evidence type="ECO:0000256" key="4">
    <source>
        <dbReference type="ARBA" id="ARBA00023136"/>
    </source>
</evidence>
<feature type="transmembrane region" description="Helical" evidence="5">
    <location>
        <begin position="49"/>
        <end position="65"/>
    </location>
</feature>
<keyword evidence="2 5" id="KW-0812">Transmembrane</keyword>
<evidence type="ECO:0000313" key="8">
    <source>
        <dbReference type="Proteomes" id="UP001239267"/>
    </source>
</evidence>
<dbReference type="GO" id="GO:0016874">
    <property type="term" value="F:ligase activity"/>
    <property type="evidence" value="ECO:0007669"/>
    <property type="project" value="UniProtKB-KW"/>
</dbReference>
<protein>
    <submittedName>
        <fullName evidence="7">O-antigen ligase</fullName>
    </submittedName>
</protein>
<gene>
    <name evidence="7" type="ORF">J2T23_001890</name>
</gene>
<dbReference type="GO" id="GO:0016020">
    <property type="term" value="C:membrane"/>
    <property type="evidence" value="ECO:0007669"/>
    <property type="project" value="UniProtKB-SubCell"/>
</dbReference>
<feature type="transmembrane region" description="Helical" evidence="5">
    <location>
        <begin position="203"/>
        <end position="234"/>
    </location>
</feature>
<feature type="transmembrane region" description="Helical" evidence="5">
    <location>
        <begin position="330"/>
        <end position="354"/>
    </location>
</feature>
<evidence type="ECO:0000256" key="3">
    <source>
        <dbReference type="ARBA" id="ARBA00022989"/>
    </source>
</evidence>
<comment type="caution">
    <text evidence="7">The sequence shown here is derived from an EMBL/GenBank/DDBJ whole genome shotgun (WGS) entry which is preliminary data.</text>
</comment>
<evidence type="ECO:0000256" key="5">
    <source>
        <dbReference type="SAM" id="Phobius"/>
    </source>
</evidence>
<comment type="subcellular location">
    <subcellularLocation>
        <location evidence="1">Membrane</location>
        <topology evidence="1">Multi-pass membrane protein</topology>
    </subcellularLocation>
</comment>
<feature type="transmembrane region" description="Helical" evidence="5">
    <location>
        <begin position="125"/>
        <end position="146"/>
    </location>
</feature>
<evidence type="ECO:0000259" key="6">
    <source>
        <dbReference type="Pfam" id="PF04932"/>
    </source>
</evidence>
<keyword evidence="7" id="KW-0436">Ligase</keyword>
<name>A0AAJ1SY92_9MICC</name>
<dbReference type="PANTHER" id="PTHR37422:SF17">
    <property type="entry name" value="O-ANTIGEN LIGASE"/>
    <property type="match status" value="1"/>
</dbReference>
<keyword evidence="4 5" id="KW-0472">Membrane</keyword>
<reference evidence="7 8" key="1">
    <citation type="submission" date="2023-07" db="EMBL/GenBank/DDBJ databases">
        <title>Sorghum-associated microbial communities from plants grown in Nebraska, USA.</title>
        <authorList>
            <person name="Schachtman D."/>
        </authorList>
    </citation>
    <scope>NUCLEOTIDE SEQUENCE [LARGE SCALE GENOMIC DNA]</scope>
    <source>
        <strain evidence="7 8">DS1001</strain>
    </source>
</reference>
<feature type="transmembrane region" description="Helical" evidence="5">
    <location>
        <begin position="366"/>
        <end position="388"/>
    </location>
</feature>
<dbReference type="InterPro" id="IPR051533">
    <property type="entry name" value="WaaL-like"/>
</dbReference>
<accession>A0AAJ1SY92</accession>
<keyword evidence="3 5" id="KW-1133">Transmembrane helix</keyword>
<evidence type="ECO:0000313" key="7">
    <source>
        <dbReference type="EMBL" id="MDQ0145997.1"/>
    </source>
</evidence>